<feature type="transmembrane region" description="Helical" evidence="1">
    <location>
        <begin position="6"/>
        <end position="29"/>
    </location>
</feature>
<proteinExistence type="predicted"/>
<reference evidence="2" key="1">
    <citation type="submission" date="2014-11" db="EMBL/GenBank/DDBJ databases">
        <authorList>
            <person name="Amaro Gonzalez C."/>
        </authorList>
    </citation>
    <scope>NUCLEOTIDE SEQUENCE</scope>
</reference>
<keyword evidence="1" id="KW-0812">Transmembrane</keyword>
<reference evidence="2" key="2">
    <citation type="journal article" date="2015" name="Fish Shellfish Immunol.">
        <title>Early steps in the European eel (Anguilla anguilla)-Vibrio vulnificus interaction in the gills: Role of the RtxA13 toxin.</title>
        <authorList>
            <person name="Callol A."/>
            <person name="Pajuelo D."/>
            <person name="Ebbesson L."/>
            <person name="Teles M."/>
            <person name="MacKenzie S."/>
            <person name="Amaro C."/>
        </authorList>
    </citation>
    <scope>NUCLEOTIDE SEQUENCE</scope>
</reference>
<accession>A0A0E9WNG3</accession>
<protein>
    <submittedName>
        <fullName evidence="2">Uncharacterized protein</fullName>
    </submittedName>
</protein>
<keyword evidence="1" id="KW-0472">Membrane</keyword>
<dbReference type="EMBL" id="GBXM01017569">
    <property type="protein sequence ID" value="JAH91008.1"/>
    <property type="molecule type" value="Transcribed_RNA"/>
</dbReference>
<organism evidence="2">
    <name type="scientific">Anguilla anguilla</name>
    <name type="common">European freshwater eel</name>
    <name type="synonym">Muraena anguilla</name>
    <dbReference type="NCBI Taxonomy" id="7936"/>
    <lineage>
        <taxon>Eukaryota</taxon>
        <taxon>Metazoa</taxon>
        <taxon>Chordata</taxon>
        <taxon>Craniata</taxon>
        <taxon>Vertebrata</taxon>
        <taxon>Euteleostomi</taxon>
        <taxon>Actinopterygii</taxon>
        <taxon>Neopterygii</taxon>
        <taxon>Teleostei</taxon>
        <taxon>Anguilliformes</taxon>
        <taxon>Anguillidae</taxon>
        <taxon>Anguilla</taxon>
    </lineage>
</organism>
<dbReference type="AlphaFoldDB" id="A0A0E9WNG3"/>
<name>A0A0E9WNG3_ANGAN</name>
<evidence type="ECO:0000256" key="1">
    <source>
        <dbReference type="SAM" id="Phobius"/>
    </source>
</evidence>
<evidence type="ECO:0000313" key="2">
    <source>
        <dbReference type="EMBL" id="JAH91008.1"/>
    </source>
</evidence>
<keyword evidence="1" id="KW-1133">Transmembrane helix</keyword>
<sequence>MFISFALIGCCFYFLCSHWLFEILLFFFYHNKQQCWSQFHFSSVNLGNELEFYYWKPVMSLEYFSAR</sequence>